<dbReference type="PROSITE" id="PS50405">
    <property type="entry name" value="GST_CTER"/>
    <property type="match status" value="1"/>
</dbReference>
<gene>
    <name evidence="4" type="primary">GTT1</name>
    <name evidence="4" type="ORF">CFIMG_004782RA</name>
</gene>
<comment type="similarity">
    <text evidence="1">Belongs to the GST superfamily.</text>
</comment>
<dbReference type="InterPro" id="IPR004045">
    <property type="entry name" value="Glutathione_S-Trfase_N"/>
</dbReference>
<feature type="domain" description="GST C-terminal" evidence="3">
    <location>
        <begin position="139"/>
        <end position="274"/>
    </location>
</feature>
<dbReference type="STRING" id="1035309.A0A2C5XBX4"/>
<proteinExistence type="inferred from homology"/>
<dbReference type="SFLD" id="SFLDS00019">
    <property type="entry name" value="Glutathione_Transferase_(cytos"/>
    <property type="match status" value="1"/>
</dbReference>
<evidence type="ECO:0000259" key="3">
    <source>
        <dbReference type="PROSITE" id="PS50405"/>
    </source>
</evidence>
<dbReference type="CDD" id="cd03046">
    <property type="entry name" value="GST_N_GTT1_like"/>
    <property type="match status" value="1"/>
</dbReference>
<dbReference type="InterPro" id="IPR040079">
    <property type="entry name" value="Glutathione_S-Trfase"/>
</dbReference>
<dbReference type="CDD" id="cd03189">
    <property type="entry name" value="GST_C_GTT1_like"/>
    <property type="match status" value="1"/>
</dbReference>
<dbReference type="PANTHER" id="PTHR44051">
    <property type="entry name" value="GLUTATHIONE S-TRANSFERASE-RELATED"/>
    <property type="match status" value="1"/>
</dbReference>
<keyword evidence="5" id="KW-1185">Reference proteome</keyword>
<dbReference type="Pfam" id="PF14497">
    <property type="entry name" value="GST_C_3"/>
    <property type="match status" value="1"/>
</dbReference>
<comment type="caution">
    <text evidence="4">The sequence shown here is derived from an EMBL/GenBank/DDBJ whole genome shotgun (WGS) entry which is preliminary data.</text>
</comment>
<dbReference type="InterPro" id="IPR004046">
    <property type="entry name" value="GST_C"/>
</dbReference>
<dbReference type="GO" id="GO:0016740">
    <property type="term" value="F:transferase activity"/>
    <property type="evidence" value="ECO:0007669"/>
    <property type="project" value="UniProtKB-KW"/>
</dbReference>
<dbReference type="PROSITE" id="PS50404">
    <property type="entry name" value="GST_NTER"/>
    <property type="match status" value="1"/>
</dbReference>
<dbReference type="AlphaFoldDB" id="A0A2C5XBX4"/>
<dbReference type="Pfam" id="PF13409">
    <property type="entry name" value="GST_N_2"/>
    <property type="match status" value="1"/>
</dbReference>
<evidence type="ECO:0000313" key="5">
    <source>
        <dbReference type="Proteomes" id="UP000222788"/>
    </source>
</evidence>
<sequence length="282" mass="31516">MSLTFTRNAIMSLPKIKVYWLEKSRAQSILWLLEELKLPYELDVFKRDPTTSLAPKDLLKIHPLGKSPLVELRPAETTADADGPAPPPLVLAESGYIFQFLTTHFAAHQGKADLIPQRWAEGHEGDVFGETEAYRRYEYLLHYAEGSLMPYIVMSLILGRMGSSAVPFPIRPITGMVAGRVSQSYIVPNMKRHFAMLEGMLSSSGGRFITGNSLTAADILLSFPLFAAMERCASLEQWEKGSLEATYPLLAKYADALKSQPGYEASKERIKKETGEFQDLLR</sequence>
<dbReference type="Proteomes" id="UP000222788">
    <property type="component" value="Unassembled WGS sequence"/>
</dbReference>
<dbReference type="OrthoDB" id="2098326at2759"/>
<dbReference type="Gene3D" id="1.20.1050.10">
    <property type="match status" value="1"/>
</dbReference>
<protein>
    <submittedName>
        <fullName evidence="4">Glutathione S-transferase 1</fullName>
    </submittedName>
</protein>
<dbReference type="PANTHER" id="PTHR44051:SF9">
    <property type="entry name" value="GLUTATHIONE S-TRANSFERASE 1"/>
    <property type="match status" value="1"/>
</dbReference>
<dbReference type="EMBL" id="APWK03000022">
    <property type="protein sequence ID" value="PHH54666.1"/>
    <property type="molecule type" value="Genomic_DNA"/>
</dbReference>
<organism evidence="4 5">
    <name type="scientific">Ceratocystis fimbriata CBS 114723</name>
    <dbReference type="NCBI Taxonomy" id="1035309"/>
    <lineage>
        <taxon>Eukaryota</taxon>
        <taxon>Fungi</taxon>
        <taxon>Dikarya</taxon>
        <taxon>Ascomycota</taxon>
        <taxon>Pezizomycotina</taxon>
        <taxon>Sordariomycetes</taxon>
        <taxon>Hypocreomycetidae</taxon>
        <taxon>Microascales</taxon>
        <taxon>Ceratocystidaceae</taxon>
        <taxon>Ceratocystis</taxon>
    </lineage>
</organism>
<dbReference type="SUPFAM" id="SSF47616">
    <property type="entry name" value="GST C-terminal domain-like"/>
    <property type="match status" value="1"/>
</dbReference>
<dbReference type="InterPro" id="IPR036282">
    <property type="entry name" value="Glutathione-S-Trfase_C_sf"/>
</dbReference>
<keyword evidence="4" id="KW-0808">Transferase</keyword>
<dbReference type="InterPro" id="IPR010987">
    <property type="entry name" value="Glutathione-S-Trfase_C-like"/>
</dbReference>
<feature type="domain" description="GST N-terminal" evidence="2">
    <location>
        <begin position="13"/>
        <end position="109"/>
    </location>
</feature>
<name>A0A2C5XBX4_9PEZI</name>
<reference evidence="4 5" key="2">
    <citation type="journal article" date="2013" name="IMA Fungus">
        <title>IMA Genome-F 1: Ceratocystis fimbriata: Draft nuclear genome sequence for the plant pathogen, Ceratocystis fimbriata.</title>
        <authorList>
            <person name="Wilken P.M."/>
            <person name="Steenkamp E.T."/>
            <person name="Wingfield M.J."/>
            <person name="de Beer Z.W."/>
            <person name="Wingfield B.D."/>
        </authorList>
    </citation>
    <scope>NUCLEOTIDE SEQUENCE [LARGE SCALE GENOMIC DNA]</scope>
    <source>
        <strain evidence="4 5">CBS 114723</strain>
    </source>
</reference>
<evidence type="ECO:0000259" key="2">
    <source>
        <dbReference type="PROSITE" id="PS50404"/>
    </source>
</evidence>
<accession>A0A2C5XBX4</accession>
<dbReference type="Gene3D" id="3.40.30.10">
    <property type="entry name" value="Glutaredoxin"/>
    <property type="match status" value="1"/>
</dbReference>
<dbReference type="SUPFAM" id="SSF52833">
    <property type="entry name" value="Thioredoxin-like"/>
    <property type="match status" value="1"/>
</dbReference>
<dbReference type="InterPro" id="IPR036249">
    <property type="entry name" value="Thioredoxin-like_sf"/>
</dbReference>
<evidence type="ECO:0000313" key="4">
    <source>
        <dbReference type="EMBL" id="PHH54666.1"/>
    </source>
</evidence>
<evidence type="ECO:0000256" key="1">
    <source>
        <dbReference type="ARBA" id="ARBA00007409"/>
    </source>
</evidence>
<reference evidence="4 5" key="1">
    <citation type="journal article" date="2013" name="Fungal Biol.">
        <title>Analysis of microsatellite markers in the genome of the plant pathogen Ceratocystis fimbriata.</title>
        <authorList>
            <person name="Simpson M.C."/>
            <person name="Wilken P.M."/>
            <person name="Coetzee M.P."/>
            <person name="Wingfield M.J."/>
            <person name="Wingfield B.D."/>
        </authorList>
    </citation>
    <scope>NUCLEOTIDE SEQUENCE [LARGE SCALE GENOMIC DNA]</scope>
    <source>
        <strain evidence="4 5">CBS 114723</strain>
    </source>
</reference>